<dbReference type="RefSeq" id="WP_012530476.1">
    <property type="nucleotide sequence ID" value="NC_011146.1"/>
</dbReference>
<keyword evidence="3" id="KW-1185">Reference proteome</keyword>
<feature type="signal peptide" evidence="1">
    <location>
        <begin position="1"/>
        <end position="23"/>
    </location>
</feature>
<protein>
    <submittedName>
        <fullName evidence="2">Uncharacterized protein</fullName>
    </submittedName>
</protein>
<dbReference type="STRING" id="404380.Gbem_2042"/>
<organism evidence="2 3">
    <name type="scientific">Citrifermentans bemidjiense (strain ATCC BAA-1014 / DSM 16622 / JCM 12645 / Bem)</name>
    <name type="common">Geobacter bemidjiensis</name>
    <dbReference type="NCBI Taxonomy" id="404380"/>
    <lineage>
        <taxon>Bacteria</taxon>
        <taxon>Pseudomonadati</taxon>
        <taxon>Thermodesulfobacteriota</taxon>
        <taxon>Desulfuromonadia</taxon>
        <taxon>Geobacterales</taxon>
        <taxon>Geobacteraceae</taxon>
        <taxon>Citrifermentans</taxon>
    </lineage>
</organism>
<dbReference type="eggNOG" id="ENOG5033W06">
    <property type="taxonomic scope" value="Bacteria"/>
</dbReference>
<evidence type="ECO:0000313" key="2">
    <source>
        <dbReference type="EMBL" id="ACH39055.2"/>
    </source>
</evidence>
<dbReference type="KEGG" id="gbm:Gbem_2042"/>
<proteinExistence type="predicted"/>
<feature type="chain" id="PRO_5002829814" evidence="1">
    <location>
        <begin position="24"/>
        <end position="321"/>
    </location>
</feature>
<dbReference type="AlphaFoldDB" id="B5ECM0"/>
<gene>
    <name evidence="2" type="ordered locus">Gbem_2042</name>
</gene>
<reference evidence="2 3" key="1">
    <citation type="submission" date="2008-07" db="EMBL/GenBank/DDBJ databases">
        <title>Complete sequence of Geobacter bemidjiensis BEM.</title>
        <authorList>
            <consortium name="US DOE Joint Genome Institute"/>
            <person name="Lucas S."/>
            <person name="Copeland A."/>
            <person name="Lapidus A."/>
            <person name="Glavina del Rio T."/>
            <person name="Dalin E."/>
            <person name="Tice H."/>
            <person name="Bruce D."/>
            <person name="Goodwin L."/>
            <person name="Pitluck S."/>
            <person name="Kiss H."/>
            <person name="Brettin T."/>
            <person name="Detter J.C."/>
            <person name="Han C."/>
            <person name="Kuske C.R."/>
            <person name="Schmutz J."/>
            <person name="Larimer F."/>
            <person name="Land M."/>
            <person name="Hauser L."/>
            <person name="Kyrpides N."/>
            <person name="Lykidis A."/>
            <person name="Lovley D."/>
            <person name="Richardson P."/>
        </authorList>
    </citation>
    <scope>NUCLEOTIDE SEQUENCE [LARGE SCALE GENOMIC DNA]</scope>
    <source>
        <strain evidence="3">ATCC BAA-1014 / DSM 16622 / JCM 12645 / Bem</strain>
    </source>
</reference>
<dbReference type="EMBL" id="CP001124">
    <property type="protein sequence ID" value="ACH39055.2"/>
    <property type="molecule type" value="Genomic_DNA"/>
</dbReference>
<evidence type="ECO:0000313" key="3">
    <source>
        <dbReference type="Proteomes" id="UP000008825"/>
    </source>
</evidence>
<keyword evidence="1" id="KW-0732">Signal</keyword>
<reference evidence="2 3" key="2">
    <citation type="journal article" date="2010" name="BMC Genomics">
        <title>The genome of Geobacter bemidjiensis, exemplar for the subsurface clade of Geobacter species that predominate in Fe(III)-reducing subsurface environments.</title>
        <authorList>
            <person name="Aklujkar M."/>
            <person name="Young N.D."/>
            <person name="Holmes D."/>
            <person name="Chavan M."/>
            <person name="Risso C."/>
            <person name="Kiss H.E."/>
            <person name="Han C.S."/>
            <person name="Land M.L."/>
            <person name="Lovley D.R."/>
        </authorList>
    </citation>
    <scope>NUCLEOTIDE SEQUENCE [LARGE SCALE GENOMIC DNA]</scope>
    <source>
        <strain evidence="3">ATCC BAA-1014 / DSM 16622 / JCM 12645 / Bem</strain>
    </source>
</reference>
<accession>B5ECM0</accession>
<sequence length="321" mass="34329">MQAKTIIVASLLALTITSPFSYAQDAATTAAPAAAPIAAAATALPAAAGTAAAVPAEQVIASLTKENALLQERLKALESCSITSAELAARNSKRLKEMAGDVRAQRQGLADFEGYVKWMSGHVAGYSKYLAAGSVAARFAKVLPIPYAGQASMFTKFVSDAAVSLGASSVSINKYLATSQQFVTRVDALDPARPTHTQEVSDLTRFADQDLLKGMLEVQDRLVTTSQLTTSSLSFLESLNHYVGSTDEYWAKTKSLLKSDDKAEKSFLSESTTALRNKAQAFNAKFILFDATVKKAAPQIKSLVAYDDLIRSMDPRFAKLR</sequence>
<name>B5ECM0_CITBB</name>
<dbReference type="Proteomes" id="UP000008825">
    <property type="component" value="Chromosome"/>
</dbReference>
<evidence type="ECO:0000256" key="1">
    <source>
        <dbReference type="SAM" id="SignalP"/>
    </source>
</evidence>
<dbReference type="HOGENOM" id="CLU_914822_0_0_7"/>